<evidence type="ECO:0000313" key="3">
    <source>
        <dbReference type="EMBL" id="TMR32117.1"/>
    </source>
</evidence>
<organism evidence="3 4">
    <name type="scientific">Actinomadura geliboluensis</name>
    <dbReference type="NCBI Taxonomy" id="882440"/>
    <lineage>
        <taxon>Bacteria</taxon>
        <taxon>Bacillati</taxon>
        <taxon>Actinomycetota</taxon>
        <taxon>Actinomycetes</taxon>
        <taxon>Streptosporangiales</taxon>
        <taxon>Thermomonosporaceae</taxon>
        <taxon>Actinomadura</taxon>
    </lineage>
</organism>
<dbReference type="RefSeq" id="WP_138639926.1">
    <property type="nucleotide sequence ID" value="NZ_JASWDG010000209.1"/>
</dbReference>
<sequence length="497" mass="52722">MRIAIAGLVHETNTFSPFPTTYTDFGDFKGGPVLRGADVLAKTPPLFSLHGFADAARKAGDDPVPVYHSLAQSSGRLTRGCYERLLEELLGALRAAGPFDAVFLELHGAMVAEHIADADAETARRVRKLVGADVPIVTTLDLHGNTSAEFIEAVDGTVGYQTYPHTDMYATGARAHGLLRARVAAGAPLARGYVAVPFLMPIYLQSTDTEPGRTIYDRLRELEAECPPGTFLTVMMGFSPADVPHCHPSVFGFGPEAGPLEDALAGLERVILEAEHAFRVDLPDSVSAVQTALAAGDGGRTVLADVQDNPGGGSPSDSPQILETLRKLAVPRAVVGVVFDPQSAQAAHEAGVGATLRLGIGGKHLPGHEPFEAEAEVMGLHDGPFPLEGPMLAGGELDLGRMAHVRVGGISVVLSSRRSWYIERACFAAVGAVPEDYPLIVVKSTNHYRADFAGIADRVIEFAEPAGVPMDPTSVPYRHLRPGTRLYGHGPVFGGRR</sequence>
<dbReference type="InterPro" id="IPR010799">
    <property type="entry name" value="MlrC_C"/>
</dbReference>
<dbReference type="InterPro" id="IPR015995">
    <property type="entry name" value="MlrC_N"/>
</dbReference>
<dbReference type="Pfam" id="PF07171">
    <property type="entry name" value="MlrC_C"/>
    <property type="match status" value="1"/>
</dbReference>
<gene>
    <name evidence="3" type="ORF">ETD96_30400</name>
</gene>
<evidence type="ECO:0000259" key="2">
    <source>
        <dbReference type="Pfam" id="PF07364"/>
    </source>
</evidence>
<evidence type="ECO:0000259" key="1">
    <source>
        <dbReference type="Pfam" id="PF07171"/>
    </source>
</evidence>
<accession>A0A5S4GGK7</accession>
<dbReference type="InterPro" id="IPR009197">
    <property type="entry name" value="MlrC"/>
</dbReference>
<dbReference type="OrthoDB" id="9815420at2"/>
<dbReference type="EMBL" id="VCKZ01000278">
    <property type="protein sequence ID" value="TMR32117.1"/>
    <property type="molecule type" value="Genomic_DNA"/>
</dbReference>
<dbReference type="AlphaFoldDB" id="A0A5S4GGK7"/>
<proteinExistence type="predicted"/>
<dbReference type="Pfam" id="PF07364">
    <property type="entry name" value="DUF1485"/>
    <property type="match status" value="1"/>
</dbReference>
<dbReference type="Proteomes" id="UP000305238">
    <property type="component" value="Unassembled WGS sequence"/>
</dbReference>
<dbReference type="PIRSF" id="PIRSF012702">
    <property type="entry name" value="UCP012702"/>
    <property type="match status" value="1"/>
</dbReference>
<evidence type="ECO:0000313" key="4">
    <source>
        <dbReference type="Proteomes" id="UP000305238"/>
    </source>
</evidence>
<reference evidence="3 4" key="1">
    <citation type="submission" date="2019-05" db="EMBL/GenBank/DDBJ databases">
        <title>Draft genome sequence of Actinomadura geliboluensis A8036.</title>
        <authorList>
            <person name="Saricaoglu S."/>
            <person name="Isik K."/>
        </authorList>
    </citation>
    <scope>NUCLEOTIDE SEQUENCE [LARGE SCALE GENOMIC DNA]</scope>
    <source>
        <strain evidence="3 4">A8036</strain>
    </source>
</reference>
<protein>
    <submittedName>
        <fullName evidence="3">M81 family metallopeptidase</fullName>
    </submittedName>
</protein>
<feature type="domain" description="Microcystin LR degradation protein MlrC N-terminal" evidence="2">
    <location>
        <begin position="2"/>
        <end position="292"/>
    </location>
</feature>
<comment type="caution">
    <text evidence="3">The sequence shown here is derived from an EMBL/GenBank/DDBJ whole genome shotgun (WGS) entry which is preliminary data.</text>
</comment>
<keyword evidence="4" id="KW-1185">Reference proteome</keyword>
<name>A0A5S4GGK7_9ACTN</name>
<feature type="domain" description="Microcystin LR degradation protein MlrC C-terminal" evidence="1">
    <location>
        <begin position="303"/>
        <end position="479"/>
    </location>
</feature>